<dbReference type="GO" id="GO:0005737">
    <property type="term" value="C:cytoplasm"/>
    <property type="evidence" value="ECO:0007669"/>
    <property type="project" value="UniProtKB-SubCell"/>
</dbReference>
<evidence type="ECO:0000256" key="11">
    <source>
        <dbReference type="HAMAP-Rule" id="MF_00493"/>
    </source>
</evidence>
<accession>A0A6I6D5Z3</accession>
<dbReference type="GO" id="GO:0005975">
    <property type="term" value="P:carbohydrate metabolic process"/>
    <property type="evidence" value="ECO:0007669"/>
    <property type="project" value="InterPro"/>
</dbReference>
<dbReference type="PANTHER" id="PTHR10683">
    <property type="entry name" value="TRANSALDOLASE"/>
    <property type="match status" value="1"/>
</dbReference>
<gene>
    <name evidence="11 12" type="primary">tal</name>
    <name evidence="12" type="ORF">GM160_11475</name>
</gene>
<proteinExistence type="inferred from homology"/>
<dbReference type="PROSITE" id="PS01054">
    <property type="entry name" value="TRANSALDOLASE_1"/>
    <property type="match status" value="1"/>
</dbReference>
<comment type="function">
    <text evidence="1 11">Transaldolase is important for the balance of metabolites in the pentose-phosphate pathway.</text>
</comment>
<organism evidence="12 13">
    <name type="scientific">Guyparkeria halophila</name>
    <dbReference type="NCBI Taxonomy" id="47960"/>
    <lineage>
        <taxon>Bacteria</taxon>
        <taxon>Pseudomonadati</taxon>
        <taxon>Pseudomonadota</taxon>
        <taxon>Gammaproteobacteria</taxon>
        <taxon>Chromatiales</taxon>
        <taxon>Thioalkalibacteraceae</taxon>
        <taxon>Guyparkeria</taxon>
    </lineage>
</organism>
<evidence type="ECO:0000256" key="6">
    <source>
        <dbReference type="ARBA" id="ARBA00022490"/>
    </source>
</evidence>
<dbReference type="KEGG" id="ghl:GM160_11475"/>
<dbReference type="PIRSF" id="PIRSF036915">
    <property type="entry name" value="Trnald_Bac_Plnt"/>
    <property type="match status" value="1"/>
</dbReference>
<dbReference type="InterPro" id="IPR013785">
    <property type="entry name" value="Aldolase_TIM"/>
</dbReference>
<dbReference type="UniPathway" id="UPA00115">
    <property type="reaction ID" value="UER00414"/>
</dbReference>
<dbReference type="EC" id="2.2.1.2" evidence="5 11"/>
<evidence type="ECO:0000256" key="3">
    <source>
        <dbReference type="ARBA" id="ARBA00004857"/>
    </source>
</evidence>
<dbReference type="CDD" id="cd00955">
    <property type="entry name" value="Transaldolase_like"/>
    <property type="match status" value="1"/>
</dbReference>
<evidence type="ECO:0000256" key="8">
    <source>
        <dbReference type="ARBA" id="ARBA00023126"/>
    </source>
</evidence>
<keyword evidence="9 11" id="KW-0704">Schiff base</keyword>
<dbReference type="Gene3D" id="3.20.20.70">
    <property type="entry name" value="Aldolase class I"/>
    <property type="match status" value="1"/>
</dbReference>
<dbReference type="EMBL" id="CP046415">
    <property type="protein sequence ID" value="QGT79443.1"/>
    <property type="molecule type" value="Genomic_DNA"/>
</dbReference>
<dbReference type="PANTHER" id="PTHR10683:SF31">
    <property type="entry name" value="TRANSALDOLASE"/>
    <property type="match status" value="1"/>
</dbReference>
<evidence type="ECO:0000256" key="2">
    <source>
        <dbReference type="ARBA" id="ARBA00004496"/>
    </source>
</evidence>
<dbReference type="NCBIfam" id="NF002881">
    <property type="entry name" value="PRK03343.1"/>
    <property type="match status" value="1"/>
</dbReference>
<dbReference type="Proteomes" id="UP000427716">
    <property type="component" value="Chromosome"/>
</dbReference>
<dbReference type="GO" id="GO:0004801">
    <property type="term" value="F:transaldolase activity"/>
    <property type="evidence" value="ECO:0007669"/>
    <property type="project" value="UniProtKB-UniRule"/>
</dbReference>
<comment type="subcellular location">
    <subcellularLocation>
        <location evidence="2 11">Cytoplasm</location>
    </subcellularLocation>
</comment>
<reference evidence="12 13" key="1">
    <citation type="submission" date="2019-11" db="EMBL/GenBank/DDBJ databases">
        <authorList>
            <person name="Zhang J."/>
            <person name="Sun C."/>
        </authorList>
    </citation>
    <scope>NUCLEOTIDE SEQUENCE [LARGE SCALE GENOMIC DNA]</scope>
    <source>
        <strain evidence="13">sp2</strain>
    </source>
</reference>
<keyword evidence="7 11" id="KW-0808">Transferase</keyword>
<dbReference type="GO" id="GO:0006098">
    <property type="term" value="P:pentose-phosphate shunt"/>
    <property type="evidence" value="ECO:0007669"/>
    <property type="project" value="UniProtKB-UniRule"/>
</dbReference>
<evidence type="ECO:0000256" key="9">
    <source>
        <dbReference type="ARBA" id="ARBA00023270"/>
    </source>
</evidence>
<comment type="catalytic activity">
    <reaction evidence="10 11">
        <text>D-sedoheptulose 7-phosphate + D-glyceraldehyde 3-phosphate = D-erythrose 4-phosphate + beta-D-fructose 6-phosphate</text>
        <dbReference type="Rhea" id="RHEA:17053"/>
        <dbReference type="ChEBI" id="CHEBI:16897"/>
        <dbReference type="ChEBI" id="CHEBI:57483"/>
        <dbReference type="ChEBI" id="CHEBI:57634"/>
        <dbReference type="ChEBI" id="CHEBI:59776"/>
        <dbReference type="EC" id="2.2.1.2"/>
    </reaction>
</comment>
<feature type="active site" description="Schiff-base intermediate with substrate" evidence="11">
    <location>
        <position position="142"/>
    </location>
</feature>
<evidence type="ECO:0000313" key="13">
    <source>
        <dbReference type="Proteomes" id="UP000427716"/>
    </source>
</evidence>
<evidence type="ECO:0000256" key="10">
    <source>
        <dbReference type="ARBA" id="ARBA00048810"/>
    </source>
</evidence>
<comment type="pathway">
    <text evidence="3 11">Carbohydrate degradation; pentose phosphate pathway; D-glyceraldehyde 3-phosphate and beta-D-fructose 6-phosphate from D-ribose 5-phosphate and D-xylulose 5-phosphate (non-oxidative stage): step 2/3.</text>
</comment>
<dbReference type="HAMAP" id="MF_00493">
    <property type="entry name" value="Transaldolase_2"/>
    <property type="match status" value="1"/>
</dbReference>
<keyword evidence="8 11" id="KW-0570">Pentose shunt</keyword>
<keyword evidence="13" id="KW-1185">Reference proteome</keyword>
<comment type="similarity">
    <text evidence="4 11">Belongs to the transaldolase family. Type 2 subfamily.</text>
</comment>
<dbReference type="AlphaFoldDB" id="A0A6I6D5Z3"/>
<evidence type="ECO:0000256" key="1">
    <source>
        <dbReference type="ARBA" id="ARBA00003518"/>
    </source>
</evidence>
<evidence type="ECO:0000313" key="12">
    <source>
        <dbReference type="EMBL" id="QGT79443.1"/>
    </source>
</evidence>
<dbReference type="InterPro" id="IPR001585">
    <property type="entry name" value="TAL/FSA"/>
</dbReference>
<dbReference type="InterPro" id="IPR004732">
    <property type="entry name" value="Transaldolase_2"/>
</dbReference>
<dbReference type="NCBIfam" id="TIGR00876">
    <property type="entry name" value="tal_mycobact"/>
    <property type="match status" value="1"/>
</dbReference>
<evidence type="ECO:0000256" key="7">
    <source>
        <dbReference type="ARBA" id="ARBA00022679"/>
    </source>
</evidence>
<dbReference type="SUPFAM" id="SSF51569">
    <property type="entry name" value="Aldolase"/>
    <property type="match status" value="1"/>
</dbReference>
<evidence type="ECO:0000256" key="5">
    <source>
        <dbReference type="ARBA" id="ARBA00013151"/>
    </source>
</evidence>
<sequence length="365" mass="40515">MTAHALSQLHQSQGQSLWLDNLSRALLTDEGLPRLIRDYGIRGVTSNPSIFKKAIVGSDLYSEDIAAGKRRYSDVESVYEHLVVTDIQRACDLLRPVWDQSHGEDGWVSWEESPGIAHDAEASVRAAHRLRELVGRPNVLIKVPGTVEGIEAFERLIGDGVSVNVTLLFSLDQVRRVFAAYRRGIEQLEKNGGKVAEVRAVASLFMSRVDTLVDKQLEAIGGERAEALKGRAALALAGMAYAHFREVFEDESFDRFEQEGAWPQYLLWASTGTKNPAYSDLLYVENLIAPRTINTLPDATLEAFADHGRIASLLKPRLDEDREVWAELADLGIDMDGAVRDQLLDEGLEQFQTAFDELLAAIDQA</sequence>
<keyword evidence="6 11" id="KW-0963">Cytoplasm</keyword>
<dbReference type="Pfam" id="PF00923">
    <property type="entry name" value="TAL_FSA"/>
    <property type="match status" value="1"/>
</dbReference>
<protein>
    <recommendedName>
        <fullName evidence="5 11">Transaldolase</fullName>
        <ecNumber evidence="5 11">2.2.1.2</ecNumber>
    </recommendedName>
</protein>
<name>A0A6I6D5Z3_9GAMM</name>
<dbReference type="PROSITE" id="PS00958">
    <property type="entry name" value="TRANSALDOLASE_2"/>
    <property type="match status" value="1"/>
</dbReference>
<dbReference type="RefSeq" id="WP_156575225.1">
    <property type="nucleotide sequence ID" value="NZ_CP046415.1"/>
</dbReference>
<dbReference type="InterPro" id="IPR018225">
    <property type="entry name" value="Transaldolase_AS"/>
</dbReference>
<evidence type="ECO:0000256" key="4">
    <source>
        <dbReference type="ARBA" id="ARBA00008426"/>
    </source>
</evidence>